<protein>
    <submittedName>
        <fullName evidence="2">Uncharacterized protein</fullName>
    </submittedName>
</protein>
<sequence length="109" mass="12051">MSLQPDDIFHGQCGCERNKASLNNQPRGDNGLKRVLSRRPSSDCPSPLPDLKKIFPGRGVSRLITGCLSGGIISPRSDTHARRAVSLSRWMITPWVPVSSLCRVLWGRK</sequence>
<proteinExistence type="predicted"/>
<feature type="region of interest" description="Disordered" evidence="1">
    <location>
        <begin position="20"/>
        <end position="48"/>
    </location>
</feature>
<dbReference type="AlphaFoldDB" id="A0ABD0JTW3"/>
<evidence type="ECO:0000313" key="2">
    <source>
        <dbReference type="EMBL" id="KAK7478104.1"/>
    </source>
</evidence>
<keyword evidence="3" id="KW-1185">Reference proteome</keyword>
<dbReference type="EMBL" id="JACVVK020000333">
    <property type="protein sequence ID" value="KAK7478104.1"/>
    <property type="molecule type" value="Genomic_DNA"/>
</dbReference>
<evidence type="ECO:0000256" key="1">
    <source>
        <dbReference type="SAM" id="MobiDB-lite"/>
    </source>
</evidence>
<reference evidence="2 3" key="1">
    <citation type="journal article" date="2023" name="Sci. Data">
        <title>Genome assembly of the Korean intertidal mud-creeper Batillaria attramentaria.</title>
        <authorList>
            <person name="Patra A.K."/>
            <person name="Ho P.T."/>
            <person name="Jun S."/>
            <person name="Lee S.J."/>
            <person name="Kim Y."/>
            <person name="Won Y.J."/>
        </authorList>
    </citation>
    <scope>NUCLEOTIDE SEQUENCE [LARGE SCALE GENOMIC DNA]</scope>
    <source>
        <strain evidence="2">Wonlab-2016</strain>
    </source>
</reference>
<accession>A0ABD0JTW3</accession>
<comment type="caution">
    <text evidence="2">The sequence shown here is derived from an EMBL/GenBank/DDBJ whole genome shotgun (WGS) entry which is preliminary data.</text>
</comment>
<name>A0ABD0JTW3_9CAEN</name>
<evidence type="ECO:0000313" key="3">
    <source>
        <dbReference type="Proteomes" id="UP001519460"/>
    </source>
</evidence>
<organism evidence="2 3">
    <name type="scientific">Batillaria attramentaria</name>
    <dbReference type="NCBI Taxonomy" id="370345"/>
    <lineage>
        <taxon>Eukaryota</taxon>
        <taxon>Metazoa</taxon>
        <taxon>Spiralia</taxon>
        <taxon>Lophotrochozoa</taxon>
        <taxon>Mollusca</taxon>
        <taxon>Gastropoda</taxon>
        <taxon>Caenogastropoda</taxon>
        <taxon>Sorbeoconcha</taxon>
        <taxon>Cerithioidea</taxon>
        <taxon>Batillariidae</taxon>
        <taxon>Batillaria</taxon>
    </lineage>
</organism>
<gene>
    <name evidence="2" type="ORF">BaRGS_00030639</name>
</gene>
<dbReference type="Proteomes" id="UP001519460">
    <property type="component" value="Unassembled WGS sequence"/>
</dbReference>